<dbReference type="Pfam" id="PF20235">
    <property type="entry name" value="PIR2-like_helical"/>
    <property type="match status" value="1"/>
</dbReference>
<keyword evidence="3" id="KW-1185">Reference proteome</keyword>
<sequence length="161" mass="17769">MEKYVLVELVCVLCEVRPFFSIGDAMWCLLICDMNVSHACAMDSTPLGSLVVNGNENFSASLQSRPSRPPTAVEKFVASRKVSGITKREYILRQKSLQLQKGNRTSGSRGTSRKLRSFGGLVLDEKIKSLADSASMKMKNASIKVNKILVAIPLDNVQKFQ</sequence>
<dbReference type="OrthoDB" id="10654105at2759"/>
<reference evidence="3" key="1">
    <citation type="journal article" date="2023" name="Proc. Natl. Acad. Sci. U.S.A.">
        <title>Genomic and structural basis for evolution of tropane alkaloid biosynthesis.</title>
        <authorList>
            <person name="Wanga Y.-J."/>
            <person name="Taina T."/>
            <person name="Yua J.-Y."/>
            <person name="Lia J."/>
            <person name="Xua B."/>
            <person name="Chenc J."/>
            <person name="D'Auriad J.C."/>
            <person name="Huanga J.-P."/>
            <person name="Huanga S.-X."/>
        </authorList>
    </citation>
    <scope>NUCLEOTIDE SEQUENCE [LARGE SCALE GENOMIC DNA]</scope>
    <source>
        <strain evidence="3">cv. KIB-2019</strain>
    </source>
</reference>
<dbReference type="InterPro" id="IPR046934">
    <property type="entry name" value="PIR2-like"/>
</dbReference>
<accession>A0A9Q1RJV9</accession>
<gene>
    <name evidence="2" type="ORF">K7X08_032035</name>
</gene>
<dbReference type="AlphaFoldDB" id="A0A9Q1RJV9"/>
<dbReference type="PANTHER" id="PTHR46405:SF2">
    <property type="entry name" value="OS05G0141500 PROTEIN"/>
    <property type="match status" value="1"/>
</dbReference>
<protein>
    <recommendedName>
        <fullName evidence="1">PIR2-like helical domain-containing protein</fullName>
    </recommendedName>
</protein>
<proteinExistence type="predicted"/>
<dbReference type="PANTHER" id="PTHR46405">
    <property type="entry name" value="OS05G0141500 PROTEIN"/>
    <property type="match status" value="1"/>
</dbReference>
<evidence type="ECO:0000313" key="3">
    <source>
        <dbReference type="Proteomes" id="UP001152561"/>
    </source>
</evidence>
<name>A0A9Q1RJV9_9SOLA</name>
<dbReference type="EMBL" id="JAJAGQ010000005">
    <property type="protein sequence ID" value="KAJ8563583.1"/>
    <property type="molecule type" value="Genomic_DNA"/>
</dbReference>
<dbReference type="Proteomes" id="UP001152561">
    <property type="component" value="Unassembled WGS sequence"/>
</dbReference>
<dbReference type="InterPro" id="IPR046527">
    <property type="entry name" value="PIR2-like_helical"/>
</dbReference>
<comment type="caution">
    <text evidence="2">The sequence shown here is derived from an EMBL/GenBank/DDBJ whole genome shotgun (WGS) entry which is preliminary data.</text>
</comment>
<evidence type="ECO:0000259" key="1">
    <source>
        <dbReference type="Pfam" id="PF20235"/>
    </source>
</evidence>
<evidence type="ECO:0000313" key="2">
    <source>
        <dbReference type="EMBL" id="KAJ8563583.1"/>
    </source>
</evidence>
<feature type="domain" description="PIR2-like helical" evidence="1">
    <location>
        <begin position="1"/>
        <end position="43"/>
    </location>
</feature>
<organism evidence="2 3">
    <name type="scientific">Anisodus acutangulus</name>
    <dbReference type="NCBI Taxonomy" id="402998"/>
    <lineage>
        <taxon>Eukaryota</taxon>
        <taxon>Viridiplantae</taxon>
        <taxon>Streptophyta</taxon>
        <taxon>Embryophyta</taxon>
        <taxon>Tracheophyta</taxon>
        <taxon>Spermatophyta</taxon>
        <taxon>Magnoliopsida</taxon>
        <taxon>eudicotyledons</taxon>
        <taxon>Gunneridae</taxon>
        <taxon>Pentapetalae</taxon>
        <taxon>asterids</taxon>
        <taxon>lamiids</taxon>
        <taxon>Solanales</taxon>
        <taxon>Solanaceae</taxon>
        <taxon>Solanoideae</taxon>
        <taxon>Hyoscyameae</taxon>
        <taxon>Anisodus</taxon>
    </lineage>
</organism>